<reference evidence="1 2" key="1">
    <citation type="submission" date="2019-03" db="EMBL/GenBank/DDBJ databases">
        <title>Genomic Encyclopedia of Type Strains, Phase IV (KMG-IV): sequencing the most valuable type-strain genomes for metagenomic binning, comparative biology and taxonomic classification.</title>
        <authorList>
            <person name="Goeker M."/>
        </authorList>
    </citation>
    <scope>NUCLEOTIDE SEQUENCE [LARGE SCALE GENOMIC DNA]</scope>
    <source>
        <strain evidence="1 2">DSM 2286</strain>
    </source>
</reference>
<comment type="caution">
    <text evidence="1">The sequence shown here is derived from an EMBL/GenBank/DDBJ whole genome shotgun (WGS) entry which is preliminary data.</text>
</comment>
<sequence length="211" mass="22107">MATIWSSRYLFGDGECVELVVRLLVLVRPVLLELDGGFLGGAVGQRSWRHVPLAGAVARSCGGGSMSSSLSLCDVHIGKLPREGVFRVGVGAMGCGRLRRPGGHSVAAGVPASWVGESASACRLLEPTARLAGAESSGVAAILGVPADAVGMPICRRMLQILPDTGRPPSAGIMAVFPACHLLCRRLRRYSPYRGYGRTLGLRITRTCSAP</sequence>
<gene>
    <name evidence="1" type="ORF">EV691_106136</name>
</gene>
<name>A0A4R1PNF2_9GAMM</name>
<dbReference type="Proteomes" id="UP000295169">
    <property type="component" value="Unassembled WGS sequence"/>
</dbReference>
<dbReference type="AlphaFoldDB" id="A0A4R1PNF2"/>
<evidence type="ECO:0000313" key="1">
    <source>
        <dbReference type="EMBL" id="TCL32878.1"/>
    </source>
</evidence>
<proteinExistence type="predicted"/>
<evidence type="ECO:0000313" key="2">
    <source>
        <dbReference type="Proteomes" id="UP000295169"/>
    </source>
</evidence>
<protein>
    <submittedName>
        <fullName evidence="1">Uncharacterized protein</fullName>
    </submittedName>
</protein>
<dbReference type="EMBL" id="SMMU01000006">
    <property type="protein sequence ID" value="TCL32878.1"/>
    <property type="molecule type" value="Genomic_DNA"/>
</dbReference>
<organism evidence="1 2">
    <name type="scientific">Azotobacter chroococcum</name>
    <dbReference type="NCBI Taxonomy" id="353"/>
    <lineage>
        <taxon>Bacteria</taxon>
        <taxon>Pseudomonadati</taxon>
        <taxon>Pseudomonadota</taxon>
        <taxon>Gammaproteobacteria</taxon>
        <taxon>Pseudomonadales</taxon>
        <taxon>Pseudomonadaceae</taxon>
        <taxon>Azotobacter</taxon>
    </lineage>
</organism>
<accession>A0A4R1PNF2</accession>